<feature type="domain" description="ABC transporter" evidence="4">
    <location>
        <begin position="2"/>
        <end position="226"/>
    </location>
</feature>
<proteinExistence type="predicted"/>
<evidence type="ECO:0000256" key="2">
    <source>
        <dbReference type="ARBA" id="ARBA00022741"/>
    </source>
</evidence>
<evidence type="ECO:0000256" key="3">
    <source>
        <dbReference type="ARBA" id="ARBA00022840"/>
    </source>
</evidence>
<dbReference type="PROSITE" id="PS50893">
    <property type="entry name" value="ABC_TRANSPORTER_2"/>
    <property type="match status" value="1"/>
</dbReference>
<dbReference type="PANTHER" id="PTHR42939:SF3">
    <property type="entry name" value="ABC TRANSPORTER ATP-BINDING COMPONENT"/>
    <property type="match status" value="1"/>
</dbReference>
<evidence type="ECO:0000256" key="1">
    <source>
        <dbReference type="ARBA" id="ARBA00022448"/>
    </source>
</evidence>
<dbReference type="InterPro" id="IPR051782">
    <property type="entry name" value="ABC_Transporter_VariousFunc"/>
</dbReference>
<dbReference type="EMBL" id="JAJEQE010000005">
    <property type="protein sequence ID" value="MCC2148184.1"/>
    <property type="molecule type" value="Genomic_DNA"/>
</dbReference>
<keyword evidence="2" id="KW-0547">Nucleotide-binding</keyword>
<evidence type="ECO:0000313" key="5">
    <source>
        <dbReference type="EMBL" id="MCC2148184.1"/>
    </source>
</evidence>
<reference evidence="5 6" key="1">
    <citation type="submission" date="2021-10" db="EMBL/GenBank/DDBJ databases">
        <title>Anaerobic single-cell dispensing facilitates the cultivation of human gut bacteria.</title>
        <authorList>
            <person name="Afrizal A."/>
        </authorList>
    </citation>
    <scope>NUCLEOTIDE SEQUENCE [LARGE SCALE GENOMIC DNA]</scope>
    <source>
        <strain evidence="5 6">CLA-AA-H246</strain>
    </source>
</reference>
<name>A0ABS8ETP1_9FIRM</name>
<evidence type="ECO:0000313" key="6">
    <source>
        <dbReference type="Proteomes" id="UP001299235"/>
    </source>
</evidence>
<dbReference type="GO" id="GO:0005524">
    <property type="term" value="F:ATP binding"/>
    <property type="evidence" value="ECO:0007669"/>
    <property type="project" value="UniProtKB-KW"/>
</dbReference>
<dbReference type="InterPro" id="IPR003439">
    <property type="entry name" value="ABC_transporter-like_ATP-bd"/>
</dbReference>
<keyword evidence="3 5" id="KW-0067">ATP-binding</keyword>
<evidence type="ECO:0000259" key="4">
    <source>
        <dbReference type="PROSITE" id="PS50893"/>
    </source>
</evidence>
<dbReference type="Gene3D" id="3.40.50.300">
    <property type="entry name" value="P-loop containing nucleotide triphosphate hydrolases"/>
    <property type="match status" value="1"/>
</dbReference>
<dbReference type="RefSeq" id="WP_248834781.1">
    <property type="nucleotide sequence ID" value="NZ_JAJEQE010000005.1"/>
</dbReference>
<keyword evidence="6" id="KW-1185">Reference proteome</keyword>
<dbReference type="InterPro" id="IPR003593">
    <property type="entry name" value="AAA+_ATPase"/>
</dbReference>
<sequence>MLDLKNVRKQYANFSLECSMQVKRGSITGLIGANGAGKTTIFKASLGLIHTDGGEIRMMGKTPQQLTNEEWEKIGVVLSDATFPNILTAEDAGAILKKMYHRFDKADFEEKCRTFAIPMNKKMKEMSTGMKAKLKILMAMSHQAEILILDEPTSGLDVMAREGILDALRAYMEQEERAILISSHISGDLENLCDDLYLIDQGKIRLHEDTDVLLDQYGILKVTESEFAALDKQYILAYCKEDFGYRCLTDQKQYYMENMPQIVIEKGTIDEVMKTMLKGSSRKGVSL</sequence>
<dbReference type="SUPFAM" id="SSF52540">
    <property type="entry name" value="P-loop containing nucleoside triphosphate hydrolases"/>
    <property type="match status" value="1"/>
</dbReference>
<keyword evidence="1" id="KW-0813">Transport</keyword>
<dbReference type="SMART" id="SM00382">
    <property type="entry name" value="AAA"/>
    <property type="match status" value="1"/>
</dbReference>
<protein>
    <submittedName>
        <fullName evidence="5">ABC transporter ATP-binding protein</fullName>
    </submittedName>
</protein>
<dbReference type="InterPro" id="IPR027417">
    <property type="entry name" value="P-loop_NTPase"/>
</dbReference>
<accession>A0ABS8ETP1</accession>
<gene>
    <name evidence="5" type="ORF">LKD42_02780</name>
</gene>
<dbReference type="CDD" id="cd03230">
    <property type="entry name" value="ABC_DR_subfamily_A"/>
    <property type="match status" value="1"/>
</dbReference>
<comment type="caution">
    <text evidence="5">The sequence shown here is derived from an EMBL/GenBank/DDBJ whole genome shotgun (WGS) entry which is preliminary data.</text>
</comment>
<dbReference type="PANTHER" id="PTHR42939">
    <property type="entry name" value="ABC TRANSPORTER ATP-BINDING PROTEIN ALBC-RELATED"/>
    <property type="match status" value="1"/>
</dbReference>
<organism evidence="5 6">
    <name type="scientific">Hominisplanchenecus faecis</name>
    <dbReference type="NCBI Taxonomy" id="2885351"/>
    <lineage>
        <taxon>Bacteria</taxon>
        <taxon>Bacillati</taxon>
        <taxon>Bacillota</taxon>
        <taxon>Clostridia</taxon>
        <taxon>Lachnospirales</taxon>
        <taxon>Lachnospiraceae</taxon>
        <taxon>Hominisplanchenecus</taxon>
    </lineage>
</organism>
<dbReference type="Pfam" id="PF00005">
    <property type="entry name" value="ABC_tran"/>
    <property type="match status" value="1"/>
</dbReference>
<dbReference type="Proteomes" id="UP001299235">
    <property type="component" value="Unassembled WGS sequence"/>
</dbReference>